<feature type="region of interest" description="Disordered" evidence="6">
    <location>
        <begin position="266"/>
        <end position="291"/>
    </location>
</feature>
<evidence type="ECO:0000313" key="9">
    <source>
        <dbReference type="Proteomes" id="UP000736672"/>
    </source>
</evidence>
<keyword evidence="9" id="KW-1185">Reference proteome</keyword>
<feature type="compositionally biased region" description="Polar residues" evidence="6">
    <location>
        <begin position="279"/>
        <end position="288"/>
    </location>
</feature>
<protein>
    <submittedName>
        <fullName evidence="8">Reticulon-domain-containing protein</fullName>
    </submittedName>
</protein>
<evidence type="ECO:0000259" key="7">
    <source>
        <dbReference type="Pfam" id="PF02453"/>
    </source>
</evidence>
<evidence type="ECO:0000256" key="3">
    <source>
        <dbReference type="ARBA" id="ARBA00022824"/>
    </source>
</evidence>
<keyword evidence="2" id="KW-0812">Transmembrane</keyword>
<evidence type="ECO:0000256" key="4">
    <source>
        <dbReference type="ARBA" id="ARBA00022989"/>
    </source>
</evidence>
<evidence type="ECO:0000256" key="1">
    <source>
        <dbReference type="ARBA" id="ARBA00004477"/>
    </source>
</evidence>
<dbReference type="GO" id="GO:0005789">
    <property type="term" value="C:endoplasmic reticulum membrane"/>
    <property type="evidence" value="ECO:0007669"/>
    <property type="project" value="UniProtKB-SubCell"/>
</dbReference>
<dbReference type="InterPro" id="IPR003388">
    <property type="entry name" value="Reticulon"/>
</dbReference>
<keyword evidence="5" id="KW-0472">Membrane</keyword>
<reference evidence="8" key="1">
    <citation type="journal article" date="2021" name="Nat. Commun.">
        <title>Genetic determinants of endophytism in the Arabidopsis root mycobiome.</title>
        <authorList>
            <person name="Mesny F."/>
            <person name="Miyauchi S."/>
            <person name="Thiergart T."/>
            <person name="Pickel B."/>
            <person name="Atanasova L."/>
            <person name="Karlsson M."/>
            <person name="Huettel B."/>
            <person name="Barry K.W."/>
            <person name="Haridas S."/>
            <person name="Chen C."/>
            <person name="Bauer D."/>
            <person name="Andreopoulos W."/>
            <person name="Pangilinan J."/>
            <person name="LaButti K."/>
            <person name="Riley R."/>
            <person name="Lipzen A."/>
            <person name="Clum A."/>
            <person name="Drula E."/>
            <person name="Henrissat B."/>
            <person name="Kohler A."/>
            <person name="Grigoriev I.V."/>
            <person name="Martin F.M."/>
            <person name="Hacquard S."/>
        </authorList>
    </citation>
    <scope>NUCLEOTIDE SEQUENCE</scope>
    <source>
        <strain evidence="8">FSSC 5 MPI-SDFR-AT-0091</strain>
    </source>
</reference>
<evidence type="ECO:0000256" key="2">
    <source>
        <dbReference type="ARBA" id="ARBA00022692"/>
    </source>
</evidence>
<gene>
    <name evidence="8" type="ORF">B0J15DRAFT_401146</name>
</gene>
<dbReference type="EMBL" id="JAGTJS010000014">
    <property type="protein sequence ID" value="KAH7248456.1"/>
    <property type="molecule type" value="Genomic_DNA"/>
</dbReference>
<keyword evidence="4" id="KW-1133">Transmembrane helix</keyword>
<proteinExistence type="predicted"/>
<sequence length="321" mass="34847">MSGPAYVVMPVQADDAQHSEPDTAKIASAIQQSLYEKTHPEDHDGQGDIGPLKEIIAHQYSLYKYISWEDPIRTLGSYIGALSILFGAHYLPITQLALKAGAVTFGVMSVTEFASRSFGPDTFLSRLRPKEYRKIPESTLNATLKDIHDFVQYAVVQIQRIIFAQDLDRTFAAFLGLTTLYWLIKVIPPFGLAILGLTSIYMAPLITSPRGREVAHDGMARAEELTNAAVEKGNTLVQDGKTKAVDLPSKAQETAGGMRRHIGDLAQSAKQTAADLPSQARNTASDVSGATAEKLRRLPEKGTNVINKAPGIIKSALSDAQ</sequence>
<comment type="caution">
    <text evidence="8">The sequence shown here is derived from an EMBL/GenBank/DDBJ whole genome shotgun (WGS) entry which is preliminary data.</text>
</comment>
<dbReference type="AlphaFoldDB" id="A0A9P9K8V4"/>
<dbReference type="Proteomes" id="UP000736672">
    <property type="component" value="Unassembled WGS sequence"/>
</dbReference>
<evidence type="ECO:0000256" key="5">
    <source>
        <dbReference type="ARBA" id="ARBA00023136"/>
    </source>
</evidence>
<organism evidence="8 9">
    <name type="scientific">Fusarium solani</name>
    <name type="common">Filamentous fungus</name>
    <dbReference type="NCBI Taxonomy" id="169388"/>
    <lineage>
        <taxon>Eukaryota</taxon>
        <taxon>Fungi</taxon>
        <taxon>Dikarya</taxon>
        <taxon>Ascomycota</taxon>
        <taxon>Pezizomycotina</taxon>
        <taxon>Sordariomycetes</taxon>
        <taxon>Hypocreomycetidae</taxon>
        <taxon>Hypocreales</taxon>
        <taxon>Nectriaceae</taxon>
        <taxon>Fusarium</taxon>
        <taxon>Fusarium solani species complex</taxon>
    </lineage>
</organism>
<evidence type="ECO:0000313" key="8">
    <source>
        <dbReference type="EMBL" id="KAH7248456.1"/>
    </source>
</evidence>
<comment type="subcellular location">
    <subcellularLocation>
        <location evidence="1">Endoplasmic reticulum membrane</location>
        <topology evidence="1">Multi-pass membrane protein</topology>
    </subcellularLocation>
</comment>
<accession>A0A9P9K8V4</accession>
<feature type="domain" description="Reticulon" evidence="7">
    <location>
        <begin position="66"/>
        <end position="206"/>
    </location>
</feature>
<dbReference type="Pfam" id="PF02453">
    <property type="entry name" value="Reticulon"/>
    <property type="match status" value="1"/>
</dbReference>
<keyword evidence="3" id="KW-0256">Endoplasmic reticulum</keyword>
<name>A0A9P9K8V4_FUSSL</name>
<evidence type="ECO:0000256" key="6">
    <source>
        <dbReference type="SAM" id="MobiDB-lite"/>
    </source>
</evidence>
<dbReference type="OrthoDB" id="567788at2759"/>